<proteinExistence type="predicted"/>
<dbReference type="AlphaFoldDB" id="A0A937G0X6"/>
<evidence type="ECO:0000313" key="2">
    <source>
        <dbReference type="Proteomes" id="UP000614216"/>
    </source>
</evidence>
<reference evidence="1" key="1">
    <citation type="submission" date="2021-01" db="EMBL/GenBank/DDBJ databases">
        <title>Fulvivirga kasyanovii gen. nov., sp nov., a novel member of the phylum Bacteroidetes isolated from seawater in a mussel farm.</title>
        <authorList>
            <person name="Zhao L.-H."/>
            <person name="Wang Z.-J."/>
        </authorList>
    </citation>
    <scope>NUCLEOTIDE SEQUENCE</scope>
    <source>
        <strain evidence="1">29W222</strain>
    </source>
</reference>
<accession>A0A937G0X6</accession>
<comment type="caution">
    <text evidence="1">The sequence shown here is derived from an EMBL/GenBank/DDBJ whole genome shotgun (WGS) entry which is preliminary data.</text>
</comment>
<sequence>MIKLNEKPCHVIQVFSCSYEYDKKFREYGSRKDYVKWKDELSSGTTVGEEVVINRDCYENREGVLRDLIVLVDNNFNTYEDYLNLLKLNDQLHGDNTTQLEQSYKIYLRQQKGLLLGAAKPWAQGVEIFKLRFGGAIELFLNWDYWNVGEPKRQNYKIAELKEGVPVNILIDGKRDFSLSGRRKRVYIENNYIIEYKGIHDQVWVLDDHKVFTKKVPNKCKEVNLLKHLK</sequence>
<evidence type="ECO:0000313" key="1">
    <source>
        <dbReference type="EMBL" id="MBL6447960.1"/>
    </source>
</evidence>
<dbReference type="Proteomes" id="UP000614216">
    <property type="component" value="Unassembled WGS sequence"/>
</dbReference>
<gene>
    <name evidence="1" type="ORF">JMN32_16710</name>
</gene>
<keyword evidence="2" id="KW-1185">Reference proteome</keyword>
<dbReference type="RefSeq" id="WP_202857501.1">
    <property type="nucleotide sequence ID" value="NZ_JAEUGD010000058.1"/>
</dbReference>
<name>A0A937G0X6_9BACT</name>
<organism evidence="1 2">
    <name type="scientific">Fulvivirga marina</name>
    <dbReference type="NCBI Taxonomy" id="2494733"/>
    <lineage>
        <taxon>Bacteria</taxon>
        <taxon>Pseudomonadati</taxon>
        <taxon>Bacteroidota</taxon>
        <taxon>Cytophagia</taxon>
        <taxon>Cytophagales</taxon>
        <taxon>Fulvivirgaceae</taxon>
        <taxon>Fulvivirga</taxon>
    </lineage>
</organism>
<protein>
    <submittedName>
        <fullName evidence="1">Uncharacterized protein</fullName>
    </submittedName>
</protein>
<dbReference type="EMBL" id="JAEUGD010000058">
    <property type="protein sequence ID" value="MBL6447960.1"/>
    <property type="molecule type" value="Genomic_DNA"/>
</dbReference>